<evidence type="ECO:0000313" key="5">
    <source>
        <dbReference type="EMBL" id="CAB4027953.1"/>
    </source>
</evidence>
<sequence length="175" mass="19508">MAGLGRGCDYFKSFPGILKIIEFIVLLIALGSVGYFFEKMGSNTSKTDNLKFFLFVIIVAWILVMAFWLNFVSGLYEKMSAINWPLVDAVVFAVWAVLLLISSALMADAVKYYEDSKFCALLEDANTKQQCEHLIVGTIFGFIAMVLFIVDSVIHFLIRNVRSTTTTTTTTITVG</sequence>
<dbReference type="Pfam" id="PF01284">
    <property type="entry name" value="MARVEL"/>
    <property type="match status" value="1"/>
</dbReference>
<accession>A0A7D9JE96</accession>
<dbReference type="GO" id="GO:0016020">
    <property type="term" value="C:membrane"/>
    <property type="evidence" value="ECO:0007669"/>
    <property type="project" value="UniProtKB-SubCell"/>
</dbReference>
<reference evidence="5" key="1">
    <citation type="submission" date="2020-04" db="EMBL/GenBank/DDBJ databases">
        <authorList>
            <person name="Alioto T."/>
            <person name="Alioto T."/>
            <person name="Gomez Garrido J."/>
        </authorList>
    </citation>
    <scope>NUCLEOTIDE SEQUENCE</scope>
    <source>
        <strain evidence="5">A484AB</strain>
    </source>
</reference>
<dbReference type="EMBL" id="CACRXK020015146">
    <property type="protein sequence ID" value="CAB4027953.1"/>
    <property type="molecule type" value="Genomic_DNA"/>
</dbReference>
<dbReference type="OrthoDB" id="5984420at2759"/>
<evidence type="ECO:0000256" key="1">
    <source>
        <dbReference type="ARBA" id="ARBA00004141"/>
    </source>
</evidence>
<gene>
    <name evidence="5" type="ORF">PACLA_8A078965</name>
</gene>
<comment type="caution">
    <text evidence="5">The sequence shown here is derived from an EMBL/GenBank/DDBJ whole genome shotgun (WGS) entry which is preliminary data.</text>
</comment>
<keyword evidence="3" id="KW-1133">Transmembrane helix</keyword>
<dbReference type="InterPro" id="IPR008253">
    <property type="entry name" value="Marvel"/>
</dbReference>
<dbReference type="AlphaFoldDB" id="A0A7D9JE96"/>
<dbReference type="PROSITE" id="PS51225">
    <property type="entry name" value="MARVEL"/>
    <property type="match status" value="1"/>
</dbReference>
<organism evidence="5 6">
    <name type="scientific">Paramuricea clavata</name>
    <name type="common">Red gorgonian</name>
    <name type="synonym">Violescent sea-whip</name>
    <dbReference type="NCBI Taxonomy" id="317549"/>
    <lineage>
        <taxon>Eukaryota</taxon>
        <taxon>Metazoa</taxon>
        <taxon>Cnidaria</taxon>
        <taxon>Anthozoa</taxon>
        <taxon>Octocorallia</taxon>
        <taxon>Malacalcyonacea</taxon>
        <taxon>Plexauridae</taxon>
        <taxon>Paramuricea</taxon>
    </lineage>
</organism>
<comment type="subcellular location">
    <subcellularLocation>
        <location evidence="1">Membrane</location>
        <topology evidence="1">Multi-pass membrane protein</topology>
    </subcellularLocation>
</comment>
<keyword evidence="6" id="KW-1185">Reference proteome</keyword>
<evidence type="ECO:0000256" key="4">
    <source>
        <dbReference type="ARBA" id="ARBA00023136"/>
    </source>
</evidence>
<keyword evidence="2 5" id="KW-0812">Transmembrane</keyword>
<evidence type="ECO:0000256" key="2">
    <source>
        <dbReference type="ARBA" id="ARBA00022692"/>
    </source>
</evidence>
<evidence type="ECO:0000256" key="3">
    <source>
        <dbReference type="ARBA" id="ARBA00022989"/>
    </source>
</evidence>
<dbReference type="PANTHER" id="PTHR22776">
    <property type="entry name" value="MARVEL-CONTAINING POTENTIAL LIPID RAFT-ASSOCIATED PROTEIN"/>
    <property type="match status" value="1"/>
</dbReference>
<dbReference type="PANTHER" id="PTHR22776:SF49">
    <property type="entry name" value="MARVEL DOMAIN-CONTAINING PROTEIN"/>
    <property type="match status" value="1"/>
</dbReference>
<dbReference type="Proteomes" id="UP001152795">
    <property type="component" value="Unassembled WGS sequence"/>
</dbReference>
<dbReference type="InterPro" id="IPR050578">
    <property type="entry name" value="MARVEL-CKLF_proteins"/>
</dbReference>
<protein>
    <submittedName>
        <fullName evidence="5">CKLF-like MARVEL transmembrane domain-containing 7</fullName>
    </submittedName>
</protein>
<keyword evidence="4" id="KW-0472">Membrane</keyword>
<name>A0A7D9JE96_PARCT</name>
<evidence type="ECO:0000313" key="6">
    <source>
        <dbReference type="Proteomes" id="UP001152795"/>
    </source>
</evidence>
<proteinExistence type="predicted"/>